<dbReference type="EMBL" id="CP107027">
    <property type="protein sequence ID" value="UYG95450.1"/>
    <property type="molecule type" value="Genomic_DNA"/>
</dbReference>
<evidence type="ECO:0000313" key="3">
    <source>
        <dbReference type="EMBL" id="UYG95450.1"/>
    </source>
</evidence>
<dbReference type="InterPro" id="IPR001387">
    <property type="entry name" value="Cro/C1-type_HTH"/>
</dbReference>
<dbReference type="GO" id="GO:0003677">
    <property type="term" value="F:DNA binding"/>
    <property type="evidence" value="ECO:0007669"/>
    <property type="project" value="InterPro"/>
</dbReference>
<dbReference type="PROSITE" id="PS50943">
    <property type="entry name" value="HTH_CROC1"/>
    <property type="match status" value="1"/>
</dbReference>
<feature type="repeat" description="TPR" evidence="1">
    <location>
        <begin position="260"/>
        <end position="293"/>
    </location>
</feature>
<dbReference type="PROSITE" id="PS50005">
    <property type="entry name" value="TPR"/>
    <property type="match status" value="1"/>
</dbReference>
<dbReference type="Proteomes" id="UP001163104">
    <property type="component" value="Chromosome"/>
</dbReference>
<dbReference type="SUPFAM" id="SSF48452">
    <property type="entry name" value="TPR-like"/>
    <property type="match status" value="1"/>
</dbReference>
<dbReference type="SMART" id="SM00028">
    <property type="entry name" value="TPR"/>
    <property type="match status" value="2"/>
</dbReference>
<dbReference type="InterPro" id="IPR010982">
    <property type="entry name" value="Lambda_DNA-bd_dom_sf"/>
</dbReference>
<dbReference type="Pfam" id="PF01381">
    <property type="entry name" value="HTH_3"/>
    <property type="match status" value="1"/>
</dbReference>
<dbReference type="InterPro" id="IPR011990">
    <property type="entry name" value="TPR-like_helical_dom_sf"/>
</dbReference>
<proteinExistence type="predicted"/>
<dbReference type="AlphaFoldDB" id="A0AA46SJD4"/>
<protein>
    <submittedName>
        <fullName evidence="3">Helix-turn-helix domain-containing protein</fullName>
    </submittedName>
</protein>
<dbReference type="InterPro" id="IPR019734">
    <property type="entry name" value="TPR_rpt"/>
</dbReference>
<organism evidence="3 4">
    <name type="scientific">Cytobacillus firmus</name>
    <name type="common">Bacillus firmus</name>
    <dbReference type="NCBI Taxonomy" id="1399"/>
    <lineage>
        <taxon>Bacteria</taxon>
        <taxon>Bacillati</taxon>
        <taxon>Bacillota</taxon>
        <taxon>Bacilli</taxon>
        <taxon>Bacillales</taxon>
        <taxon>Bacillaceae</taxon>
        <taxon>Cytobacillus</taxon>
    </lineage>
</organism>
<reference evidence="3" key="1">
    <citation type="submission" date="2022-10" db="EMBL/GenBank/DDBJ databases">
        <title>Mechanism of multi-heavy metal repair in Cytobacillus Firmus M7.</title>
        <authorList>
            <person name="Li X."/>
            <person name="Yu C."/>
        </authorList>
    </citation>
    <scope>NUCLEOTIDE SEQUENCE</scope>
    <source>
        <strain evidence="3">M7</strain>
    </source>
</reference>
<dbReference type="SMART" id="SM00530">
    <property type="entry name" value="HTH_XRE"/>
    <property type="match status" value="1"/>
</dbReference>
<accession>A0AA46SJD4</accession>
<dbReference type="Gene3D" id="1.25.40.1000">
    <property type="match status" value="1"/>
</dbReference>
<evidence type="ECO:0000256" key="1">
    <source>
        <dbReference type="PROSITE-ProRule" id="PRU00339"/>
    </source>
</evidence>
<gene>
    <name evidence="3" type="ORF">OD459_25310</name>
</gene>
<name>A0AA46SJD4_CYTFI</name>
<evidence type="ECO:0000313" key="4">
    <source>
        <dbReference type="Proteomes" id="UP001163104"/>
    </source>
</evidence>
<dbReference type="CDD" id="cd00093">
    <property type="entry name" value="HTH_XRE"/>
    <property type="match status" value="1"/>
</dbReference>
<dbReference type="RefSeq" id="WP_048008621.1">
    <property type="nucleotide sequence ID" value="NZ_CP107027.1"/>
</dbReference>
<evidence type="ECO:0000259" key="2">
    <source>
        <dbReference type="PROSITE" id="PS50943"/>
    </source>
</evidence>
<dbReference type="SUPFAM" id="SSF47413">
    <property type="entry name" value="lambda repressor-like DNA-binding domains"/>
    <property type="match status" value="1"/>
</dbReference>
<feature type="domain" description="HTH cro/C1-type" evidence="2">
    <location>
        <begin position="7"/>
        <end position="64"/>
    </location>
</feature>
<sequence>MIEGKILKYYREKQGYTQEQLSRGVCSVTHLSKIERGITEYSGEIITLLSKKLNKNFQDEVRNFNRFKETLEEWKNAIVMLDTENMKVKKAELDANLLKDFPDFQVHYSLLLARHYLILYENEKCHKVMQKIKKLDISLSPYESNLYKHVQGICYFSIGNYKDSIEVLKKIDSSYSSEEYYYHLAISYHAVHDNTLAYYYAQKALRYFQETLNFTRILDTESLIILQLNAKSQFSLKETRSYYDKLIQSAKKIQSADRLTKLYFNLGQELFRRKHFREAKEYFDKGLTLLKEEDYLYLTMLDLYIDICYKGNLKSKEDLLSDAKKGLHLAQKRNDQSYLFFHLHDLLLNGKEDSYYDYVENKVLPYFIKSGNEDLIQHFEVKLFRYYINSEQNEKAWALAKKKMLAEMSYYEMD</sequence>
<dbReference type="Gene3D" id="1.25.40.10">
    <property type="entry name" value="Tetratricopeptide repeat domain"/>
    <property type="match status" value="1"/>
</dbReference>
<keyword evidence="1" id="KW-0802">TPR repeat</keyword>
<dbReference type="Gene3D" id="1.10.260.40">
    <property type="entry name" value="lambda repressor-like DNA-binding domains"/>
    <property type="match status" value="1"/>
</dbReference>